<dbReference type="InterPro" id="IPR058852">
    <property type="entry name" value="HTH_77"/>
</dbReference>
<dbReference type="Pfam" id="PF13365">
    <property type="entry name" value="Trypsin_2"/>
    <property type="match status" value="1"/>
</dbReference>
<name>A0A562Q3M6_9BURK</name>
<dbReference type="Proteomes" id="UP000437862">
    <property type="component" value="Chromosome"/>
</dbReference>
<dbReference type="Pfam" id="PF17874">
    <property type="entry name" value="TPR_MalT"/>
    <property type="match status" value="1"/>
</dbReference>
<dbReference type="Gene3D" id="1.25.40.10">
    <property type="entry name" value="Tetratricopeptide repeat domain"/>
    <property type="match status" value="1"/>
</dbReference>
<dbReference type="PANTHER" id="PTHR47691">
    <property type="entry name" value="REGULATOR-RELATED"/>
    <property type="match status" value="1"/>
</dbReference>
<sequence>MHEQTAKIYHVDGREHLGTAWLVAEDYALTAWHCVAGTAGANGAADRVRFRLVFDSGATALAVVHEYCPRIDAALLSLLDNKVPTNGALLFGTVPAEVRLQARPASYGRWDSYGYPSGRPQGMGIGGTVRLAEMAHTSDIQLTCDEGGFDRLDGMSGAWVRHQGYIVGIVRAAPESYREKVILATSMRAIQQALPTVGRIVERQFNDAVETVAPNLLMAHCSQQGGLVNRTDAGEHSRLLGRKLALLELNDLMAAGTQVLTLTGPAGAGKTRLALALGEVAGAPWGTAYYTDLGAGLEAPDALAEVAAVLGLREAHGQMLEESTAVEIGERAVLLIIRGAAQLALARDAFERLQRACPKLRIVATGEQPLGWPGERVYAVPPLAVPPSAATLDELARSPVLRLFEDRVRMVQPKFRLDAANARTAAQLCARLDGLPLAIELVAGLAAELLGPAPDDEQLWDVQAALRKLGALPPEQRLDAVIALAAAHLDRDTRLLLCRLAAFVGTFTLEAAEAIAGDKCGPPCDVAAKVQALANRYLITCVQRGQGRAGYRLQSAVRGHGRRCLVETEQLASVQREHARYYAQLAGKTDRRQMLLSSHELREWLELLELEHDNLRAAVAWPGSTDPAIGEPGVHIVGNLFWFWNLRGSLAEGRQWVDEMLRAEPADKEAHALALYCRGGLAFLQGDYPAARADLERSAHLWKVLDNERRLGFTLVILGMVALHQNRIEEAMRHELASIALFNATDERAGLALAQNDLANVLLERRDFDEADALYRKSLDLWQQLGNRWGMGLTTANRGHLACLRGRHDDAGMWLLDAMQLQKGGRYQWGFAQSIKFLAFVMLAQGNLCTAASLFYDSLVLHNRLGRRQLVADCLDGLAEVAMKLDEPLPAAHLFGAADTIRAQCGVFLPRPWKDTREARLATLRTGALVQHAPEAFEHALQLGQRMDLATAVRTAAAYALRVSGAG</sequence>
<evidence type="ECO:0000313" key="6">
    <source>
        <dbReference type="Proteomes" id="UP000437862"/>
    </source>
</evidence>
<dbReference type="SUPFAM" id="SSF50494">
    <property type="entry name" value="Trypsin-like serine proteases"/>
    <property type="match status" value="1"/>
</dbReference>
<dbReference type="OrthoDB" id="898678at2"/>
<dbReference type="EMBL" id="VLKW01000001">
    <property type="protein sequence ID" value="TWI51359.1"/>
    <property type="molecule type" value="Genomic_DNA"/>
</dbReference>
<dbReference type="SUPFAM" id="SSF52540">
    <property type="entry name" value="P-loop containing nucleoside triphosphate hydrolases"/>
    <property type="match status" value="1"/>
</dbReference>
<evidence type="ECO:0000313" key="5">
    <source>
        <dbReference type="Proteomes" id="UP000315112"/>
    </source>
</evidence>
<reference evidence="4" key="2">
    <citation type="submission" date="2019-07" db="EMBL/GenBank/DDBJ databases">
        <authorList>
            <person name="Whitman W."/>
            <person name="Huntemann M."/>
            <person name="Clum A."/>
            <person name="Pillay M."/>
            <person name="Palaniappan K."/>
            <person name="Varghese N."/>
            <person name="Mikhailova N."/>
            <person name="Stamatis D."/>
            <person name="Reddy T."/>
            <person name="Daum C."/>
            <person name="Shapiro N."/>
            <person name="Ivanova N."/>
            <person name="Kyrpides N."/>
            <person name="Woyke T."/>
        </authorList>
    </citation>
    <scope>NUCLEOTIDE SEQUENCE</scope>
    <source>
        <strain evidence="4">CGMCC 1.10685</strain>
    </source>
</reference>
<evidence type="ECO:0000259" key="2">
    <source>
        <dbReference type="Pfam" id="PF25872"/>
    </source>
</evidence>
<keyword evidence="6" id="KW-1185">Reference proteome</keyword>
<dbReference type="InterPro" id="IPR041617">
    <property type="entry name" value="TPR_MalT"/>
</dbReference>
<dbReference type="PANTHER" id="PTHR47691:SF3">
    <property type="entry name" value="HTH-TYPE TRANSCRIPTIONAL REGULATOR RV0890C-RELATED"/>
    <property type="match status" value="1"/>
</dbReference>
<dbReference type="SUPFAM" id="SSF48452">
    <property type="entry name" value="TPR-like"/>
    <property type="match status" value="1"/>
</dbReference>
<dbReference type="InterPro" id="IPR019734">
    <property type="entry name" value="TPR_rpt"/>
</dbReference>
<protein>
    <submittedName>
        <fullName evidence="4">Putative ATPase</fullName>
    </submittedName>
    <submittedName>
        <fullName evidence="3">Tetratricopeptide repeat protein</fullName>
    </submittedName>
</protein>
<feature type="domain" description="MalT-like TPR region" evidence="1">
    <location>
        <begin position="666"/>
        <end position="852"/>
    </location>
</feature>
<dbReference type="InterPro" id="IPR009003">
    <property type="entry name" value="Peptidase_S1_PA"/>
</dbReference>
<dbReference type="SMART" id="SM00028">
    <property type="entry name" value="TPR"/>
    <property type="match status" value="2"/>
</dbReference>
<dbReference type="EMBL" id="CP046904">
    <property type="protein sequence ID" value="QGZ41406.1"/>
    <property type="molecule type" value="Genomic_DNA"/>
</dbReference>
<reference evidence="4 5" key="1">
    <citation type="journal article" date="2015" name="Stand. Genomic Sci.">
        <title>Genomic Encyclopedia of Bacterial and Archaeal Type Strains, Phase III: the genomes of soil and plant-associated and newly described type strains.</title>
        <authorList>
            <person name="Whitman W.B."/>
            <person name="Woyke T."/>
            <person name="Klenk H.P."/>
            <person name="Zhou Y."/>
            <person name="Lilburn T.G."/>
            <person name="Beck B.J."/>
            <person name="De Vos P."/>
            <person name="Vandamme P."/>
            <person name="Eisen J.A."/>
            <person name="Garrity G."/>
            <person name="Hugenholtz P."/>
            <person name="Kyrpides N.C."/>
        </authorList>
    </citation>
    <scope>NUCLEOTIDE SEQUENCE [LARGE SCALE GENOMIC DNA]</scope>
    <source>
        <strain evidence="4 5">CGMCC 1.10685</strain>
    </source>
</reference>
<feature type="domain" description="Winged helix-turn-helix" evidence="2">
    <location>
        <begin position="489"/>
        <end position="565"/>
    </location>
</feature>
<dbReference type="RefSeq" id="WP_145872796.1">
    <property type="nucleotide sequence ID" value="NZ_CP046904.1"/>
</dbReference>
<dbReference type="Proteomes" id="UP000315112">
    <property type="component" value="Unassembled WGS sequence"/>
</dbReference>
<organism evidence="4 5">
    <name type="scientific">Pseudoduganella flava</name>
    <dbReference type="NCBI Taxonomy" id="871742"/>
    <lineage>
        <taxon>Bacteria</taxon>
        <taxon>Pseudomonadati</taxon>
        <taxon>Pseudomonadota</taxon>
        <taxon>Betaproteobacteria</taxon>
        <taxon>Burkholderiales</taxon>
        <taxon>Oxalobacteraceae</taxon>
        <taxon>Telluria group</taxon>
        <taxon>Pseudoduganella</taxon>
    </lineage>
</organism>
<dbReference type="InterPro" id="IPR027417">
    <property type="entry name" value="P-loop_NTPase"/>
</dbReference>
<dbReference type="InterPro" id="IPR011990">
    <property type="entry name" value="TPR-like_helical_dom_sf"/>
</dbReference>
<evidence type="ECO:0000313" key="4">
    <source>
        <dbReference type="EMBL" id="TWI51359.1"/>
    </source>
</evidence>
<dbReference type="AlphaFoldDB" id="A0A562Q3M6"/>
<accession>A0A562Q3M6</accession>
<dbReference type="Pfam" id="PF25872">
    <property type="entry name" value="HTH_77"/>
    <property type="match status" value="1"/>
</dbReference>
<evidence type="ECO:0000259" key="1">
    <source>
        <dbReference type="Pfam" id="PF17874"/>
    </source>
</evidence>
<proteinExistence type="predicted"/>
<gene>
    <name evidence="3" type="ORF">GO485_21640</name>
    <name evidence="4" type="ORF">IP92_00343</name>
</gene>
<reference evidence="3 6" key="3">
    <citation type="submission" date="2019-12" db="EMBL/GenBank/DDBJ databases">
        <title>Draft Genome Sequences of Six Type Strains of the Genus Massilia.</title>
        <authorList>
            <person name="Miess H."/>
            <person name="Frediansyah A."/>
            <person name="Goeker M."/>
            <person name="Gross H."/>
        </authorList>
    </citation>
    <scope>NUCLEOTIDE SEQUENCE [LARGE SCALE GENOMIC DNA]</scope>
    <source>
        <strain evidence="3 6">DSM 26639</strain>
    </source>
</reference>
<evidence type="ECO:0000313" key="3">
    <source>
        <dbReference type="EMBL" id="QGZ41406.1"/>
    </source>
</evidence>